<dbReference type="Pfam" id="PF00790">
    <property type="entry name" value="VHS"/>
    <property type="match status" value="1"/>
</dbReference>
<accession>A0A9P7RVM1</accession>
<dbReference type="GO" id="GO:0043130">
    <property type="term" value="F:ubiquitin binding"/>
    <property type="evidence" value="ECO:0007669"/>
    <property type="project" value="InterPro"/>
</dbReference>
<keyword evidence="3" id="KW-1185">Reference proteome</keyword>
<dbReference type="CDD" id="cd16979">
    <property type="entry name" value="VHS_Vps27"/>
    <property type="match status" value="1"/>
</dbReference>
<dbReference type="GO" id="GO:0033565">
    <property type="term" value="C:ESCRT-0 complex"/>
    <property type="evidence" value="ECO:0007669"/>
    <property type="project" value="TreeGrafter"/>
</dbReference>
<proteinExistence type="predicted"/>
<dbReference type="InterPro" id="IPR002014">
    <property type="entry name" value="VHS_dom"/>
</dbReference>
<dbReference type="InterPro" id="IPR008942">
    <property type="entry name" value="ENTH_VHS"/>
</dbReference>
<organism evidence="2 3">
    <name type="scientific">Marasmius oreades</name>
    <name type="common">fairy-ring Marasmius</name>
    <dbReference type="NCBI Taxonomy" id="181124"/>
    <lineage>
        <taxon>Eukaryota</taxon>
        <taxon>Fungi</taxon>
        <taxon>Dikarya</taxon>
        <taxon>Basidiomycota</taxon>
        <taxon>Agaricomycotina</taxon>
        <taxon>Agaricomycetes</taxon>
        <taxon>Agaricomycetidae</taxon>
        <taxon>Agaricales</taxon>
        <taxon>Marasmiineae</taxon>
        <taxon>Marasmiaceae</taxon>
        <taxon>Marasmius</taxon>
    </lineage>
</organism>
<dbReference type="PANTHER" id="PTHR47794:SF1">
    <property type="entry name" value="VACUOLAR PROTEIN SORTING-ASSOCIATED PROTEIN 27"/>
    <property type="match status" value="1"/>
</dbReference>
<dbReference type="RefSeq" id="XP_043007081.1">
    <property type="nucleotide sequence ID" value="XM_043154626.1"/>
</dbReference>
<name>A0A9P7RVM1_9AGAR</name>
<evidence type="ECO:0000313" key="3">
    <source>
        <dbReference type="Proteomes" id="UP001049176"/>
    </source>
</evidence>
<dbReference type="EMBL" id="CM032186">
    <property type="protein sequence ID" value="KAG7090611.1"/>
    <property type="molecule type" value="Genomic_DNA"/>
</dbReference>
<feature type="domain" description="VHS" evidence="1">
    <location>
        <begin position="23"/>
        <end position="149"/>
    </location>
</feature>
<evidence type="ECO:0000259" key="1">
    <source>
        <dbReference type="PROSITE" id="PS50179"/>
    </source>
</evidence>
<dbReference type="SMART" id="SM00288">
    <property type="entry name" value="VHS"/>
    <property type="match status" value="1"/>
</dbReference>
<dbReference type="KEGG" id="more:E1B28_009713"/>
<dbReference type="SUPFAM" id="SSF48464">
    <property type="entry name" value="ENTH/VHS domain"/>
    <property type="match status" value="1"/>
</dbReference>
<dbReference type="GO" id="GO:0006623">
    <property type="term" value="P:protein targeting to vacuole"/>
    <property type="evidence" value="ECO:0007669"/>
    <property type="project" value="TreeGrafter"/>
</dbReference>
<protein>
    <recommendedName>
        <fullName evidence="1">VHS domain-containing protein</fullName>
    </recommendedName>
</protein>
<comment type="caution">
    <text evidence="2">The sequence shown here is derived from an EMBL/GenBank/DDBJ whole genome shotgun (WGS) entry which is preliminary data.</text>
</comment>
<gene>
    <name evidence="2" type="ORF">E1B28_009713</name>
</gene>
<dbReference type="Proteomes" id="UP001049176">
    <property type="component" value="Chromosome 6"/>
</dbReference>
<dbReference type="Gene3D" id="1.25.40.90">
    <property type="match status" value="1"/>
</dbReference>
<dbReference type="GO" id="GO:0032266">
    <property type="term" value="F:phosphatidylinositol-3-phosphate binding"/>
    <property type="evidence" value="ECO:0007669"/>
    <property type="project" value="TreeGrafter"/>
</dbReference>
<dbReference type="PROSITE" id="PS50179">
    <property type="entry name" value="VHS"/>
    <property type="match status" value="1"/>
</dbReference>
<reference evidence="2" key="1">
    <citation type="journal article" date="2021" name="Genome Biol. Evol.">
        <title>The assembled and annotated genome of the fairy-ring fungus Marasmius oreades.</title>
        <authorList>
            <person name="Hiltunen M."/>
            <person name="Ament-Velasquez S.L."/>
            <person name="Johannesson H."/>
        </authorList>
    </citation>
    <scope>NUCLEOTIDE SEQUENCE</scope>
    <source>
        <strain evidence="2">03SP1</strain>
    </source>
</reference>
<dbReference type="GeneID" id="66078789"/>
<dbReference type="GO" id="GO:0043328">
    <property type="term" value="P:protein transport to vacuole involved in ubiquitin-dependent protein catabolic process via the multivesicular body sorting pathway"/>
    <property type="evidence" value="ECO:0007669"/>
    <property type="project" value="TreeGrafter"/>
</dbReference>
<dbReference type="AlphaFoldDB" id="A0A9P7RVM1"/>
<dbReference type="PANTHER" id="PTHR47794">
    <property type="entry name" value="VACUOLAR PROTEIN SORTING-ASSOCIATED PROTEIN 27"/>
    <property type="match status" value="1"/>
</dbReference>
<sequence>MSALSSWLWGTSQLDEAIDKATSEFLPAGTEDIALNLEICDQIRSKSAPAKDAMRALKRRLNHKNPNVQVLALSLTDICVKNGGDHFVAEIASREFIDNLVSILKVSNLNHEVKNSILRHIQNWGLAFEGKPSLSYVGTVYKTLLSEGMFHL</sequence>
<dbReference type="OrthoDB" id="2947086at2759"/>
<evidence type="ECO:0000313" key="2">
    <source>
        <dbReference type="EMBL" id="KAG7090611.1"/>
    </source>
</evidence>